<protein>
    <submittedName>
        <fullName evidence="1">Uncharacterized protein</fullName>
    </submittedName>
</protein>
<name>A0A380Q4G0_YERPU</name>
<evidence type="ECO:0000313" key="2">
    <source>
        <dbReference type="Proteomes" id="UP000255087"/>
    </source>
</evidence>
<gene>
    <name evidence="1" type="ORF">NCTC8580_00777</name>
</gene>
<dbReference type="Proteomes" id="UP000255087">
    <property type="component" value="Unassembled WGS sequence"/>
</dbReference>
<dbReference type="EMBL" id="UHJC01000001">
    <property type="protein sequence ID" value="SUP80710.1"/>
    <property type="molecule type" value="Genomic_DNA"/>
</dbReference>
<dbReference type="AlphaFoldDB" id="A0A380Q4G0"/>
<dbReference type="RefSeq" id="WP_106441118.1">
    <property type="nucleotide sequence ID" value="NZ_NCLF01000028.1"/>
</dbReference>
<accession>A0A380Q4G0</accession>
<reference evidence="1 2" key="1">
    <citation type="submission" date="2018-06" db="EMBL/GenBank/DDBJ databases">
        <authorList>
            <consortium name="Pathogen Informatics"/>
            <person name="Doyle S."/>
        </authorList>
    </citation>
    <scope>NUCLEOTIDE SEQUENCE [LARGE SCALE GENOMIC DNA]</scope>
    <source>
        <strain evidence="1 2">NCTC8580</strain>
    </source>
</reference>
<sequence length="136" mass="15991">MAELNKKQNELLNSMSHEELIDIIHDLIRNNKQAKSTLVNGYLLAPDDLLKKIEKEYNKRAKNTYFHDYYEADVFFDDLRINVANLFEKTVPILPEKSEALIVKIMLDMNRLSETKDTSSGVWMEYYDTLTDAWIK</sequence>
<organism evidence="1 2">
    <name type="scientific">Yersinia pseudotuberculosis</name>
    <dbReference type="NCBI Taxonomy" id="633"/>
    <lineage>
        <taxon>Bacteria</taxon>
        <taxon>Pseudomonadati</taxon>
        <taxon>Pseudomonadota</taxon>
        <taxon>Gammaproteobacteria</taxon>
        <taxon>Enterobacterales</taxon>
        <taxon>Yersiniaceae</taxon>
        <taxon>Yersinia</taxon>
    </lineage>
</organism>
<proteinExistence type="predicted"/>
<evidence type="ECO:0000313" key="1">
    <source>
        <dbReference type="EMBL" id="SUP80710.1"/>
    </source>
</evidence>